<protein>
    <submittedName>
        <fullName evidence="1">Uncharacterized protein</fullName>
    </submittedName>
</protein>
<name>X1TP71_9ZZZZ</name>
<dbReference type="EMBL" id="BARW01025295">
    <property type="protein sequence ID" value="GAJ07034.1"/>
    <property type="molecule type" value="Genomic_DNA"/>
</dbReference>
<accession>X1TP71</accession>
<reference evidence="1" key="1">
    <citation type="journal article" date="2014" name="Front. Microbiol.">
        <title>High frequency of phylogenetically diverse reductive dehalogenase-homologous genes in deep subseafloor sedimentary metagenomes.</title>
        <authorList>
            <person name="Kawai M."/>
            <person name="Futagami T."/>
            <person name="Toyoda A."/>
            <person name="Takaki Y."/>
            <person name="Nishi S."/>
            <person name="Hori S."/>
            <person name="Arai W."/>
            <person name="Tsubouchi T."/>
            <person name="Morono Y."/>
            <person name="Uchiyama I."/>
            <person name="Ito T."/>
            <person name="Fujiyama A."/>
            <person name="Inagaki F."/>
            <person name="Takami H."/>
        </authorList>
    </citation>
    <scope>NUCLEOTIDE SEQUENCE</scope>
    <source>
        <strain evidence="1">Expedition CK06-06</strain>
    </source>
</reference>
<comment type="caution">
    <text evidence="1">The sequence shown here is derived from an EMBL/GenBank/DDBJ whole genome shotgun (WGS) entry which is preliminary data.</text>
</comment>
<dbReference type="AlphaFoldDB" id="X1TP71"/>
<evidence type="ECO:0000313" key="1">
    <source>
        <dbReference type="EMBL" id="GAJ07034.1"/>
    </source>
</evidence>
<organism evidence="1">
    <name type="scientific">marine sediment metagenome</name>
    <dbReference type="NCBI Taxonomy" id="412755"/>
    <lineage>
        <taxon>unclassified sequences</taxon>
        <taxon>metagenomes</taxon>
        <taxon>ecological metagenomes</taxon>
    </lineage>
</organism>
<sequence length="97" mass="10082">MAYGAGAGAAVAARAAAIAKAIKASGAIVRVEPSDFSVILSKTSKPLVVLAEGGFLKTNYQYLTSYKGLVFFTKSPTPLQLPGDIELVVAKKIWIPG</sequence>
<gene>
    <name evidence="1" type="ORF">S12H4_41499</name>
</gene>
<proteinExistence type="predicted"/>